<dbReference type="AlphaFoldDB" id="A0A841GSH2"/>
<dbReference type="Proteomes" id="UP000582837">
    <property type="component" value="Unassembled WGS sequence"/>
</dbReference>
<evidence type="ECO:0000313" key="2">
    <source>
        <dbReference type="EMBL" id="MBB6070220.1"/>
    </source>
</evidence>
<reference evidence="2 3" key="1">
    <citation type="submission" date="2020-08" db="EMBL/GenBank/DDBJ databases">
        <title>Genomic Encyclopedia of Type Strains, Phase IV (KMG-IV): sequencing the most valuable type-strain genomes for metagenomic binning, comparative biology and taxonomic classification.</title>
        <authorList>
            <person name="Goeker M."/>
        </authorList>
    </citation>
    <scope>NUCLEOTIDE SEQUENCE [LARGE SCALE GENOMIC DNA]</scope>
    <source>
        <strain evidence="2 3">DSM 29007</strain>
    </source>
</reference>
<proteinExistence type="predicted"/>
<comment type="caution">
    <text evidence="2">The sequence shown here is derived from an EMBL/GenBank/DDBJ whole genome shotgun (WGS) entry which is preliminary data.</text>
</comment>
<protein>
    <submittedName>
        <fullName evidence="2">Uncharacterized protein</fullName>
    </submittedName>
</protein>
<accession>A0A841GSH2</accession>
<gene>
    <name evidence="2" type="ORF">HNQ61_001839</name>
</gene>
<organism evidence="2 3">
    <name type="scientific">Longimicrobium terrae</name>
    <dbReference type="NCBI Taxonomy" id="1639882"/>
    <lineage>
        <taxon>Bacteria</taxon>
        <taxon>Pseudomonadati</taxon>
        <taxon>Gemmatimonadota</taxon>
        <taxon>Longimicrobiia</taxon>
        <taxon>Longimicrobiales</taxon>
        <taxon>Longimicrobiaceae</taxon>
        <taxon>Longimicrobium</taxon>
    </lineage>
</organism>
<keyword evidence="3" id="KW-1185">Reference proteome</keyword>
<sequence length="39" mass="4117">MNIVERQCPSGAILPHSAGRADPAVAITDDVEQAGRRVD</sequence>
<feature type="region of interest" description="Disordered" evidence="1">
    <location>
        <begin position="1"/>
        <end position="26"/>
    </location>
</feature>
<name>A0A841GSH2_9BACT</name>
<evidence type="ECO:0000256" key="1">
    <source>
        <dbReference type="SAM" id="MobiDB-lite"/>
    </source>
</evidence>
<dbReference type="EMBL" id="JACHIA010000004">
    <property type="protein sequence ID" value="MBB6070220.1"/>
    <property type="molecule type" value="Genomic_DNA"/>
</dbReference>
<evidence type="ECO:0000313" key="3">
    <source>
        <dbReference type="Proteomes" id="UP000582837"/>
    </source>
</evidence>